<name>A0AAJ7BPQ0_CEPCN</name>
<evidence type="ECO:0000313" key="3">
    <source>
        <dbReference type="RefSeq" id="XP_015591291.1"/>
    </source>
</evidence>
<dbReference type="RefSeq" id="XP_015591291.1">
    <property type="nucleotide sequence ID" value="XM_015735805.1"/>
</dbReference>
<protein>
    <submittedName>
        <fullName evidence="3">Uncharacterized protein LOC107265901</fullName>
    </submittedName>
</protein>
<evidence type="ECO:0000259" key="1">
    <source>
        <dbReference type="Pfam" id="PF14761"/>
    </source>
</evidence>
<dbReference type="Pfam" id="PF14761">
    <property type="entry name" value="HPS3_N"/>
    <property type="match status" value="1"/>
</dbReference>
<dbReference type="GO" id="GO:0005737">
    <property type="term" value="C:cytoplasm"/>
    <property type="evidence" value="ECO:0007669"/>
    <property type="project" value="TreeGrafter"/>
</dbReference>
<organism evidence="2 3">
    <name type="scientific">Cephus cinctus</name>
    <name type="common">Wheat stem sawfly</name>
    <dbReference type="NCBI Taxonomy" id="211228"/>
    <lineage>
        <taxon>Eukaryota</taxon>
        <taxon>Metazoa</taxon>
        <taxon>Ecdysozoa</taxon>
        <taxon>Arthropoda</taxon>
        <taxon>Hexapoda</taxon>
        <taxon>Insecta</taxon>
        <taxon>Pterygota</taxon>
        <taxon>Neoptera</taxon>
        <taxon>Endopterygota</taxon>
        <taxon>Hymenoptera</taxon>
        <taxon>Cephoidea</taxon>
        <taxon>Cephidae</taxon>
        <taxon>Cephus</taxon>
    </lineage>
</organism>
<gene>
    <name evidence="3" type="primary">LOC107265901</name>
</gene>
<evidence type="ECO:0000313" key="2">
    <source>
        <dbReference type="Proteomes" id="UP000694920"/>
    </source>
</evidence>
<dbReference type="InterPro" id="IPR029437">
    <property type="entry name" value="HPS3_N"/>
</dbReference>
<dbReference type="InterPro" id="IPR017216">
    <property type="entry name" value="HPS3"/>
</dbReference>
<reference evidence="3" key="1">
    <citation type="submission" date="2025-08" db="UniProtKB">
        <authorList>
            <consortium name="RefSeq"/>
        </authorList>
    </citation>
    <scope>IDENTIFICATION</scope>
</reference>
<feature type="domain" description="BLOC-2 complex member HPS3 N-terminal" evidence="1">
    <location>
        <begin position="217"/>
        <end position="353"/>
    </location>
</feature>
<dbReference type="AlphaFoldDB" id="A0AAJ7BPQ0"/>
<dbReference type="GeneID" id="107265901"/>
<proteinExistence type="predicted"/>
<dbReference type="PANTHER" id="PTHR28633">
    <property type="entry name" value="HERMANSKY-PUDLAK SYNDROME 3 PROTEIN"/>
    <property type="match status" value="1"/>
</dbReference>
<keyword evidence="2" id="KW-1185">Reference proteome</keyword>
<accession>A0AAJ7BPQ0</accession>
<dbReference type="KEGG" id="ccin:107265901"/>
<dbReference type="Proteomes" id="UP000694920">
    <property type="component" value="Unplaced"/>
</dbReference>
<dbReference type="PANTHER" id="PTHR28633:SF1">
    <property type="entry name" value="BLOC-2 COMPLEX MEMBER HPS3"/>
    <property type="match status" value="1"/>
</dbReference>
<sequence length="740" mass="83478">MEVNESFFLTLCLNSSMSYYPENTTTRFTTQLPDTINLKDSFVELSSSEGPPSPTLTQRSIDAYLNISFNSDIEEDEAGSPTCKRSRGNVNIFNDKVVTVLDKCEYLNAETVALAFFDENVSFDVKRKMVSELSPYGEIDDFFPKRIQINLKDIVGYCDKQIEHFVSPQTLNFLRRFGIDEEFLKLDPSVWSQNESYAHDLKIVKHLKVSRDGTTTSSFVRIYVNWSSVVQGPGQAMRARIAGRVTPSLNRPLHTLEMIELPLASQPTALACCQSTGNLIVAMGLYAILHEFKVETQQLSRLKFIDFEARPWSLAFSFSPTVMELAEDFVTVQDSEHFMVFRLINTMHEDIDQLSSVASTNLSSVDRTFTHSPLLDNTENAVNTSTVGIAHKITCLIDEYWKIPKTTNISFINWDKLSYEEKEESNRLMSLGLLHSECLNSTINFPTIDLENAGPTYGLNHFILNPSDLDVVIKTSSPNNGWSENFAVKKLLQIKISYNNNSRVKNNGQSEFFTCSVMKPLYLKKECNNISSLKKCILKSDNYRHFHGVTCVICTTQEGFLYHFGSSTMSQESNMRCLTTYSFTAPVKNIVLDPTALHALTEAGLESYTLRLGNYAMQSGNKNLKTTAVTEPVCLIGLRSFLGTQHLLSSITRLILLAKAEQSWTLYSLALPTPENLYYDMLSAAKNHKESSLNTYKQLLVEGHALLKLAKNISFHDYGKNRNNEHQSLVTVKDVASNRL</sequence>